<proteinExistence type="predicted"/>
<feature type="region of interest" description="Disordered" evidence="1">
    <location>
        <begin position="1063"/>
        <end position="1226"/>
    </location>
</feature>
<evidence type="ECO:0000313" key="2">
    <source>
        <dbReference type="EMBL" id="QUP79365.1"/>
    </source>
</evidence>
<evidence type="ECO:0000256" key="1">
    <source>
        <dbReference type="SAM" id="MobiDB-lite"/>
    </source>
</evidence>
<dbReference type="Proteomes" id="UP001251388">
    <property type="component" value="Segment"/>
</dbReference>
<organism evidence="2 3">
    <name type="scientific">Caloscypha fulgens fusagravirus 1</name>
    <dbReference type="NCBI Taxonomy" id="2831243"/>
    <lineage>
        <taxon>Viruses</taxon>
        <taxon>Riboviria</taxon>
        <taxon>Orthornavirae</taxon>
        <taxon>Duplornaviricota</taxon>
        <taxon>Chrymotiviricetes</taxon>
        <taxon>Ghabrivirales</taxon>
        <taxon>Alphatotivirineae</taxon>
        <taxon>Fusagraviridae</taxon>
        <taxon>Fusagravirus</taxon>
        <taxon>Fusagravirus jyuhachi</taxon>
    </lineage>
</organism>
<feature type="region of interest" description="Disordered" evidence="1">
    <location>
        <begin position="1437"/>
        <end position="1459"/>
    </location>
</feature>
<reference evidence="2" key="1">
    <citation type="submission" date="2020-11" db="EMBL/GenBank/DDBJ databases">
        <title>Molecular characterization of a new fusagravirus hosted by the spring orange peel mushroom Caloscypha fulgens.</title>
        <authorList>
            <person name="Sahin E."/>
            <person name="Akata I."/>
            <person name="Keskin E."/>
        </authorList>
    </citation>
    <scope>NUCLEOTIDE SEQUENCE</scope>
    <source>
        <strain evidence="2">ANK VIR-100</strain>
    </source>
</reference>
<feature type="region of interest" description="Disordered" evidence="1">
    <location>
        <begin position="1341"/>
        <end position="1415"/>
    </location>
</feature>
<feature type="compositionally biased region" description="Polar residues" evidence="1">
    <location>
        <begin position="1404"/>
        <end position="1415"/>
    </location>
</feature>
<sequence>MSTSTTNTQTHGDGPTPTFVSKVKFVNLNHGYSYRATIPWAPYCGPTYSTPPPTHPPPRGPRAKSASTLARLAKIEAAREARLKHKNEVFLASLRPVFGPPLPPPPPPRSPTTQAARCLRELWNRALALKTTPGRMVSSDWAFQVQCDISLVFWGPKFAELATPLFLAGTWAISAKERNRLAHALNGNTTNLINQGNLGALQGTGDVRDRSREQTIVGEVSLSPIPQLNGVVPVVSEYLFGASSPLIYYEPSTFPPEMTSSFGDFVSGDRLTYPNLPRLSAITYNRASHFMVHRSYRAATLPVPLSSRPDTILLTSPANRQSQPFSLAPQSRISKAGSVQFLPGFSHLEELWSPSYSYESLRSADASLSAFRFAGTRGNRIVAGYEARLNDRMAMFRELAVMDAQGQNYFSFFFSLLAMRYEACAFQQAHANSFPMDHPARVNPARLQLSNAVDPDDTNHLPGKIVLHHISAAVMPAIGPAGNPTGPEEDYTGTSPNPTYLRSLVSEGQAVFLDVEGMSMTDIRLAIRGFAGPSGHHQWRLPETAGGIVPSLQVPVSSSYFSASPTTSPFVTQFVLHWGQSAVPTDINHLLLGITSNSPVNASLSPWSLRPQSGAIDRLIRVMATRHHCWGDVERATEAVLYRGFWFCPQGNINPEHTSGLVSGFGDSVIRLPRIYTAPAYFDRFREPMAPYPSAGARVEQFLSLRPSQVIAHSYYMCLALACSLNWPATTYSASGAIWDAAANTAANVPQEIRNHATGLTGVFLSDQLTAWTTQHAAAMGIMYGFKPRNSTLATTSMKVDPMWHASRSPFIVHPYHELWMASTLPQHLVLPLPDEQVQWPSNEPRPAVSLGQVSPAVRVARALPPFTGRGWVQDGAMARSLNFYYSSFEEARLNQTNPANFALQFTVANWPTPFQQEIPTAPSTFVPPTFTFGNLTFLTPGSVQAYRVGSNRVLALGATVSNVTQTRDMDLIRDTSIINANWYDLSRGVENSGVGISYLPPTDIRVDASPVQDYSMLIWANRETLSYTGITVSSTSATHLSPPDAPAIPHYTAVNSISAPNWPSQLANHNPGPLFGQGGAGRARAQARSIRRPPADLPSGPIRQRLSVQRQHERHPTPPPPPHRSSSPPTTPPRRRANHTPRPGSTIQPELRQEPSAQPDRNRTPGGGFRPTNLPPPSTRSPSPIQFPSHSLPPQAVHRPVPRQPPQPSNRVIGPSYAPKNPNHVNDLPSRISSPLVSIAPGGVFHFAPEERYRPPPPRETDILFESSLPPPAPPVPSSFHHRRQQGVGYIPPPLPVPSSQRPLITSFEEAQAYELSPSEARRYTTLSDRDCRRLMTREERARRHGEGSSRNPPPPPPPNPPTLQAPAVVQPPPDDYHEHHNYRSIDEIVRNRNEPRRPPNGVETTDSQGVNAQGEFSNLVDRLHSSHLRAIPFGERSAADDASVWAQAAKASQEPKN</sequence>
<feature type="compositionally biased region" description="Pro residues" evidence="1">
    <location>
        <begin position="1353"/>
        <end position="1375"/>
    </location>
</feature>
<feature type="compositionally biased region" description="Low complexity" evidence="1">
    <location>
        <begin position="1442"/>
        <end position="1459"/>
    </location>
</feature>
<feature type="compositionally biased region" description="Basic and acidic residues" evidence="1">
    <location>
        <begin position="1376"/>
        <end position="1399"/>
    </location>
</feature>
<protein>
    <submittedName>
        <fullName evidence="2">Structural protein</fullName>
    </submittedName>
</protein>
<accession>A0AAE7REJ2</accession>
<dbReference type="EMBL" id="MW258947">
    <property type="protein sequence ID" value="QUP79365.1"/>
    <property type="molecule type" value="Genomic_RNA"/>
</dbReference>
<evidence type="ECO:0000313" key="3">
    <source>
        <dbReference type="Proteomes" id="UP001251388"/>
    </source>
</evidence>
<feature type="compositionally biased region" description="Polar residues" evidence="1">
    <location>
        <begin position="1181"/>
        <end position="1190"/>
    </location>
</feature>
<name>A0AAE7REJ2_9VIRU</name>
<keyword evidence="3" id="KW-1185">Reference proteome</keyword>